<dbReference type="Gene3D" id="3.10.520.10">
    <property type="entry name" value="ApbE-like domains"/>
    <property type="match status" value="1"/>
</dbReference>
<evidence type="ECO:0000256" key="1">
    <source>
        <dbReference type="ARBA" id="ARBA00001946"/>
    </source>
</evidence>
<comment type="cofactor">
    <cofactor evidence="1">
        <name>Mg(2+)</name>
        <dbReference type="ChEBI" id="CHEBI:18420"/>
    </cofactor>
</comment>
<dbReference type="InterPro" id="IPR003374">
    <property type="entry name" value="ApbE-like_sf"/>
</dbReference>
<protein>
    <recommendedName>
        <fullName evidence="3">FAD:protein FMN transferase</fullName>
        <ecNumber evidence="2">2.7.1.180</ecNumber>
    </recommendedName>
    <alternativeName>
        <fullName evidence="9">Flavin transferase</fullName>
    </alternativeName>
</protein>
<sequence>MQSRQTLSPSHRFDAIGAPWQIDTDQPLTAGSEAALHARIDEFDRTYSRFRDDSLVSSIARTRGTYQFPADAAPLLELYRRLYTATSGAMSPLVGHALEELGYDRTYSLQPAATRSRVPEWQEAISWNGSELTTLTPALLDVGAAGKGYLVDLVAEVLRAHRVTTMTVDASGDILHRGETPLRVALEHPLDTSKAIGVVTVQNEAICASAPNRRAWAGLHHILDARTGLPTDRIIATWAIAATTLEADGLATALFFAEPASLLAEFDFHWVRMFATGRVESSPSLNGELFTHRTRA</sequence>
<evidence type="ECO:0000313" key="12">
    <source>
        <dbReference type="Proteomes" id="UP000316560"/>
    </source>
</evidence>
<keyword evidence="12" id="KW-1185">Reference proteome</keyword>
<keyword evidence="11" id="KW-0449">Lipoprotein</keyword>
<reference evidence="11 12" key="1">
    <citation type="submission" date="2019-06" db="EMBL/GenBank/DDBJ databases">
        <title>Sequencing the genomes of 1000 actinobacteria strains.</title>
        <authorList>
            <person name="Klenk H.-P."/>
        </authorList>
    </citation>
    <scope>NUCLEOTIDE SEQUENCE [LARGE SCALE GENOMIC DNA]</scope>
    <source>
        <strain evidence="11 12">DSM 21947</strain>
    </source>
</reference>
<dbReference type="EMBL" id="VFRA01000001">
    <property type="protein sequence ID" value="TQO20505.1"/>
    <property type="molecule type" value="Genomic_DNA"/>
</dbReference>
<dbReference type="GO" id="GO:0046872">
    <property type="term" value="F:metal ion binding"/>
    <property type="evidence" value="ECO:0007669"/>
    <property type="project" value="UniProtKB-KW"/>
</dbReference>
<keyword evidence="7" id="KW-0274">FAD</keyword>
<dbReference type="PANTHER" id="PTHR30040:SF2">
    <property type="entry name" value="FAD:PROTEIN FMN TRANSFERASE"/>
    <property type="match status" value="1"/>
</dbReference>
<keyword evidence="8" id="KW-0460">Magnesium</keyword>
<dbReference type="InterPro" id="IPR024932">
    <property type="entry name" value="ApbE"/>
</dbReference>
<dbReference type="PANTHER" id="PTHR30040">
    <property type="entry name" value="THIAMINE BIOSYNTHESIS LIPOPROTEIN APBE"/>
    <property type="match status" value="1"/>
</dbReference>
<keyword evidence="5" id="KW-0808">Transferase</keyword>
<evidence type="ECO:0000256" key="9">
    <source>
        <dbReference type="ARBA" id="ARBA00031306"/>
    </source>
</evidence>
<proteinExistence type="predicted"/>
<evidence type="ECO:0000256" key="4">
    <source>
        <dbReference type="ARBA" id="ARBA00022630"/>
    </source>
</evidence>
<gene>
    <name evidence="11" type="ORF">FB472_2138</name>
</gene>
<evidence type="ECO:0000256" key="7">
    <source>
        <dbReference type="ARBA" id="ARBA00022827"/>
    </source>
</evidence>
<dbReference type="GO" id="GO:0016740">
    <property type="term" value="F:transferase activity"/>
    <property type="evidence" value="ECO:0007669"/>
    <property type="project" value="UniProtKB-KW"/>
</dbReference>
<comment type="caution">
    <text evidence="11">The sequence shown here is derived from an EMBL/GenBank/DDBJ whole genome shotgun (WGS) entry which is preliminary data.</text>
</comment>
<organism evidence="11 12">
    <name type="scientific">Rhodoglobus vestalii</name>
    <dbReference type="NCBI Taxonomy" id="193384"/>
    <lineage>
        <taxon>Bacteria</taxon>
        <taxon>Bacillati</taxon>
        <taxon>Actinomycetota</taxon>
        <taxon>Actinomycetes</taxon>
        <taxon>Micrococcales</taxon>
        <taxon>Microbacteriaceae</taxon>
        <taxon>Rhodoglobus</taxon>
    </lineage>
</organism>
<evidence type="ECO:0000256" key="6">
    <source>
        <dbReference type="ARBA" id="ARBA00022723"/>
    </source>
</evidence>
<dbReference type="AlphaFoldDB" id="A0A8H2K5I6"/>
<dbReference type="EC" id="2.7.1.180" evidence="2"/>
<evidence type="ECO:0000256" key="3">
    <source>
        <dbReference type="ARBA" id="ARBA00016337"/>
    </source>
</evidence>
<dbReference type="RefSeq" id="WP_141990816.1">
    <property type="nucleotide sequence ID" value="NZ_VFRA01000001.1"/>
</dbReference>
<evidence type="ECO:0000256" key="10">
    <source>
        <dbReference type="ARBA" id="ARBA00048540"/>
    </source>
</evidence>
<evidence type="ECO:0000256" key="2">
    <source>
        <dbReference type="ARBA" id="ARBA00011955"/>
    </source>
</evidence>
<name>A0A8H2K5I6_9MICO</name>
<dbReference type="SUPFAM" id="SSF143631">
    <property type="entry name" value="ApbE-like"/>
    <property type="match status" value="1"/>
</dbReference>
<evidence type="ECO:0000256" key="8">
    <source>
        <dbReference type="ARBA" id="ARBA00022842"/>
    </source>
</evidence>
<keyword evidence="6" id="KW-0479">Metal-binding</keyword>
<comment type="catalytic activity">
    <reaction evidence="10">
        <text>L-threonyl-[protein] + FAD = FMN-L-threonyl-[protein] + AMP + H(+)</text>
        <dbReference type="Rhea" id="RHEA:36847"/>
        <dbReference type="Rhea" id="RHEA-COMP:11060"/>
        <dbReference type="Rhea" id="RHEA-COMP:11061"/>
        <dbReference type="ChEBI" id="CHEBI:15378"/>
        <dbReference type="ChEBI" id="CHEBI:30013"/>
        <dbReference type="ChEBI" id="CHEBI:57692"/>
        <dbReference type="ChEBI" id="CHEBI:74257"/>
        <dbReference type="ChEBI" id="CHEBI:456215"/>
        <dbReference type="EC" id="2.7.1.180"/>
    </reaction>
</comment>
<dbReference type="Pfam" id="PF02424">
    <property type="entry name" value="ApbE"/>
    <property type="match status" value="1"/>
</dbReference>
<evidence type="ECO:0000313" key="11">
    <source>
        <dbReference type="EMBL" id="TQO20505.1"/>
    </source>
</evidence>
<accession>A0A8H2K5I6</accession>
<keyword evidence="4" id="KW-0285">Flavoprotein</keyword>
<dbReference type="OrthoDB" id="3728306at2"/>
<evidence type="ECO:0000256" key="5">
    <source>
        <dbReference type="ARBA" id="ARBA00022679"/>
    </source>
</evidence>
<dbReference type="Proteomes" id="UP000316560">
    <property type="component" value="Unassembled WGS sequence"/>
</dbReference>